<keyword evidence="1" id="KW-1133">Transmembrane helix</keyword>
<protein>
    <submittedName>
        <fullName evidence="3">FHA domain-containing protein</fullName>
    </submittedName>
</protein>
<keyword evidence="1" id="KW-0472">Membrane</keyword>
<dbReference type="PROSITE" id="PS50006">
    <property type="entry name" value="FHA_DOMAIN"/>
    <property type="match status" value="1"/>
</dbReference>
<feature type="transmembrane region" description="Helical" evidence="1">
    <location>
        <begin position="6"/>
        <end position="27"/>
    </location>
</feature>
<proteinExistence type="predicted"/>
<dbReference type="EMBL" id="VULX01000015">
    <property type="protein sequence ID" value="MSR91766.1"/>
    <property type="molecule type" value="Genomic_DNA"/>
</dbReference>
<keyword evidence="4" id="KW-1185">Reference proteome</keyword>
<dbReference type="Gene3D" id="2.60.200.20">
    <property type="match status" value="1"/>
</dbReference>
<gene>
    <name evidence="3" type="ORF">FYJ33_10220</name>
</gene>
<comment type="caution">
    <text evidence="3">The sequence shown here is derived from an EMBL/GenBank/DDBJ whole genome shotgun (WGS) entry which is preliminary data.</text>
</comment>
<feature type="domain" description="FHA" evidence="2">
    <location>
        <begin position="74"/>
        <end position="123"/>
    </location>
</feature>
<sequence length="146" mass="16606">MSLNRITSFIFGIIFIVILYNIIYYALKVMYKDVRTGKKGKRRRVIQAHGLEIIKSTPKESLKNGSIIPVRETLSFGRKEDNSIVLNDEFVSGYHAKIYTKNNIFFIEDLGSTNGTFVNGTKIDGRVKLSVNDEVRLGNIVFKVID</sequence>
<organism evidence="3 4">
    <name type="scientific">Inconstantimicrobium porci</name>
    <dbReference type="NCBI Taxonomy" id="2652291"/>
    <lineage>
        <taxon>Bacteria</taxon>
        <taxon>Bacillati</taxon>
        <taxon>Bacillota</taxon>
        <taxon>Clostridia</taxon>
        <taxon>Eubacteriales</taxon>
        <taxon>Clostridiaceae</taxon>
        <taxon>Inconstantimicrobium</taxon>
    </lineage>
</organism>
<name>A0A7X2MZ60_9CLOT</name>
<dbReference type="InterPro" id="IPR000253">
    <property type="entry name" value="FHA_dom"/>
</dbReference>
<dbReference type="AlphaFoldDB" id="A0A7X2MZ60"/>
<evidence type="ECO:0000313" key="3">
    <source>
        <dbReference type="EMBL" id="MSR91766.1"/>
    </source>
</evidence>
<dbReference type="Proteomes" id="UP000460287">
    <property type="component" value="Unassembled WGS sequence"/>
</dbReference>
<dbReference type="PANTHER" id="PTHR23308">
    <property type="entry name" value="NUCLEAR INHIBITOR OF PROTEIN PHOSPHATASE-1"/>
    <property type="match status" value="1"/>
</dbReference>
<evidence type="ECO:0000259" key="2">
    <source>
        <dbReference type="PROSITE" id="PS50006"/>
    </source>
</evidence>
<dbReference type="InterPro" id="IPR050923">
    <property type="entry name" value="Cell_Proc_Reg/RNA_Proc"/>
</dbReference>
<dbReference type="Pfam" id="PF00498">
    <property type="entry name" value="FHA"/>
    <property type="match status" value="1"/>
</dbReference>
<dbReference type="RefSeq" id="WP_154531664.1">
    <property type="nucleotide sequence ID" value="NZ_VULX01000015.1"/>
</dbReference>
<keyword evidence="1" id="KW-0812">Transmembrane</keyword>
<dbReference type="InterPro" id="IPR008984">
    <property type="entry name" value="SMAD_FHA_dom_sf"/>
</dbReference>
<reference evidence="3 4" key="1">
    <citation type="submission" date="2019-08" db="EMBL/GenBank/DDBJ databases">
        <title>In-depth cultivation of the pig gut microbiome towards novel bacterial diversity and tailored functional studies.</title>
        <authorList>
            <person name="Wylensek D."/>
            <person name="Hitch T.C.A."/>
            <person name="Clavel T."/>
        </authorList>
    </citation>
    <scope>NUCLEOTIDE SEQUENCE [LARGE SCALE GENOMIC DNA]</scope>
    <source>
        <strain evidence="3 4">WCA-383-APC-5B</strain>
    </source>
</reference>
<dbReference type="SUPFAM" id="SSF49879">
    <property type="entry name" value="SMAD/FHA domain"/>
    <property type="match status" value="1"/>
</dbReference>
<evidence type="ECO:0000256" key="1">
    <source>
        <dbReference type="SAM" id="Phobius"/>
    </source>
</evidence>
<dbReference type="SMART" id="SM00240">
    <property type="entry name" value="FHA"/>
    <property type="match status" value="1"/>
</dbReference>
<accession>A0A7X2MZ60</accession>
<evidence type="ECO:0000313" key="4">
    <source>
        <dbReference type="Proteomes" id="UP000460287"/>
    </source>
</evidence>